<keyword evidence="2" id="KW-1185">Reference proteome</keyword>
<evidence type="ECO:0000313" key="2">
    <source>
        <dbReference type="Proteomes" id="UP000464404"/>
    </source>
</evidence>
<accession>A0A6B9LDV0</accession>
<dbReference type="KEGG" id="vg:60321410"/>
<organism evidence="1 2">
    <name type="scientific">Mycobacterium phage Imvubu</name>
    <dbReference type="NCBI Taxonomy" id="2686233"/>
    <lineage>
        <taxon>Viruses</taxon>
        <taxon>Duplodnaviria</taxon>
        <taxon>Heunggongvirae</taxon>
        <taxon>Uroviricota</taxon>
        <taxon>Caudoviricetes</taxon>
        <taxon>Bclasvirinae</taxon>
        <taxon>Imvubuvirus</taxon>
        <taxon>Imvubuvirus imvubu</taxon>
    </lineage>
</organism>
<dbReference type="EMBL" id="MN813693">
    <property type="protein sequence ID" value="QHB37791.1"/>
    <property type="molecule type" value="Genomic_DNA"/>
</dbReference>
<sequence length="98" mass="10862">MSNALYLTCLDHDPPLSSYWHGGEVGHRLSDLPKVRELIGKRDTFIAAADLDPEYLDRCTTAAATFLCAHPRCRIGIVDEYGDTHPTTTEETDDNAGR</sequence>
<dbReference type="Proteomes" id="UP000464404">
    <property type="component" value="Segment"/>
</dbReference>
<name>A0A6B9LDV0_9CAUD</name>
<dbReference type="GeneID" id="60321410"/>
<gene>
    <name evidence="1" type="primary">50</name>
    <name evidence="1" type="ORF">PBI_IMVUBU_50</name>
</gene>
<proteinExistence type="predicted"/>
<evidence type="ECO:0000313" key="1">
    <source>
        <dbReference type="EMBL" id="QHB37791.1"/>
    </source>
</evidence>
<dbReference type="RefSeq" id="YP_009950000.1">
    <property type="nucleotide sequence ID" value="NC_051586.1"/>
</dbReference>
<protein>
    <submittedName>
        <fullName evidence="1">Uncharacterized protein</fullName>
    </submittedName>
</protein>
<reference evidence="1 2" key="1">
    <citation type="submission" date="2019-12" db="EMBL/GenBank/DDBJ databases">
        <authorList>
            <person name="Garlena R.A."/>
            <person name="Russell D.A."/>
            <person name="Pope W.H."/>
            <person name="Jacobs-Sera D."/>
            <person name="Hatfull G.F."/>
        </authorList>
    </citation>
    <scope>NUCLEOTIDE SEQUENCE [LARGE SCALE GENOMIC DNA]</scope>
</reference>